<organism evidence="2 3">
    <name type="scientific">Prochlorococcus marinus (strain NATL2A)</name>
    <dbReference type="NCBI Taxonomy" id="59920"/>
    <lineage>
        <taxon>Bacteria</taxon>
        <taxon>Bacillati</taxon>
        <taxon>Cyanobacteriota</taxon>
        <taxon>Cyanophyceae</taxon>
        <taxon>Synechococcales</taxon>
        <taxon>Prochlorococcaceae</taxon>
        <taxon>Prochlorococcus</taxon>
    </lineage>
</organism>
<dbReference type="Gene3D" id="3.40.50.150">
    <property type="entry name" value="Vaccinia Virus protein VP39"/>
    <property type="match status" value="1"/>
</dbReference>
<dbReference type="InterPro" id="IPR029063">
    <property type="entry name" value="SAM-dependent_MTases_sf"/>
</dbReference>
<protein>
    <recommendedName>
        <fullName evidence="1">Methyltransferase type 11 domain-containing protein</fullName>
    </recommendedName>
</protein>
<dbReference type="Pfam" id="PF08241">
    <property type="entry name" value="Methyltransf_11"/>
    <property type="match status" value="1"/>
</dbReference>
<reference evidence="2 3" key="1">
    <citation type="journal article" date="2007" name="PLoS Genet.">
        <title>Patterns and implications of gene gain and loss in the evolution of Prochlorococcus.</title>
        <authorList>
            <person name="Kettler G.C."/>
            <person name="Martiny A.C."/>
            <person name="Huang K."/>
            <person name="Zucker J."/>
            <person name="Coleman M.L."/>
            <person name="Rodrigue S."/>
            <person name="Chen F."/>
            <person name="Lapidus A."/>
            <person name="Ferriera S."/>
            <person name="Johnson J."/>
            <person name="Steglich C."/>
            <person name="Church G.M."/>
            <person name="Richardson P."/>
            <person name="Chisholm S.W."/>
        </authorList>
    </citation>
    <scope>NUCLEOTIDE SEQUENCE [LARGE SCALE GENOMIC DNA]</scope>
    <source>
        <strain evidence="2 3">NATL2A</strain>
    </source>
</reference>
<dbReference type="AlphaFoldDB" id="Q46IF8"/>
<dbReference type="SUPFAM" id="SSF53335">
    <property type="entry name" value="S-adenosyl-L-methionine-dependent methyltransferases"/>
    <property type="match status" value="1"/>
</dbReference>
<gene>
    <name evidence="2" type="ordered locus">PMN2A_1230</name>
</gene>
<keyword evidence="3" id="KW-1185">Reference proteome</keyword>
<dbReference type="KEGG" id="pmn:PMN2A_1230"/>
<dbReference type="GO" id="GO:0008757">
    <property type="term" value="F:S-adenosylmethionine-dependent methyltransferase activity"/>
    <property type="evidence" value="ECO:0007669"/>
    <property type="project" value="InterPro"/>
</dbReference>
<dbReference type="CDD" id="cd02440">
    <property type="entry name" value="AdoMet_MTases"/>
    <property type="match status" value="1"/>
</dbReference>
<dbReference type="Proteomes" id="UP000002535">
    <property type="component" value="Chromosome"/>
</dbReference>
<evidence type="ECO:0000313" key="2">
    <source>
        <dbReference type="EMBL" id="AAZ58720.1"/>
    </source>
</evidence>
<dbReference type="HOGENOM" id="CLU_030796_0_0_3"/>
<dbReference type="STRING" id="59920.PMN2A_1230"/>
<feature type="domain" description="Methyltransferase type 11" evidence="1">
    <location>
        <begin position="44"/>
        <end position="137"/>
    </location>
</feature>
<dbReference type="EMBL" id="CP000095">
    <property type="protein sequence ID" value="AAZ58720.1"/>
    <property type="molecule type" value="Genomic_DNA"/>
</dbReference>
<evidence type="ECO:0000313" key="3">
    <source>
        <dbReference type="Proteomes" id="UP000002535"/>
    </source>
</evidence>
<dbReference type="RefSeq" id="WP_011295574.1">
    <property type="nucleotide sequence ID" value="NC_007335.2"/>
</dbReference>
<sequence length="417" mass="48664">MTSNFYLDFENKFRGDTESILSQFSKYDFLIDLIIKDIEKPKLIDIGSGRGEWVQKWSNKIENCFGIENDQEMISLCTEKGLNIIDGDALDILPTLSTNSVSILTMFHMIEHINYKQSFKILSECYRVLSEDGVFIIETPSIDNLIVSTNTFYLDQTHISHINPEAIKFSMKSIGFETVSDFYINGGPMKNENHSKITRILNGVAQDLLIVATKNVSKSQLIFSEDIDWQQKLNQAPKTMDACVDFDLRNEKILLELENINASSQTEITSLKNSLSNQLNAFELLNNEVNILKNDLKYILKIYRIIRKILYPFYKILFKLKKYFSLLFFKLFNKIIKNNFIKKIIFSNKIHKILYFLNDKFLFGSFSKYLNKNQANLAKYKILDKSSEDFNKFLMLHHQLSKRSQKISRSLFKNFMD</sequence>
<accession>Q46IF8</accession>
<name>Q46IF8_PROMT</name>
<dbReference type="OrthoDB" id="457170at2"/>
<proteinExistence type="predicted"/>
<evidence type="ECO:0000259" key="1">
    <source>
        <dbReference type="Pfam" id="PF08241"/>
    </source>
</evidence>
<dbReference type="InterPro" id="IPR013216">
    <property type="entry name" value="Methyltransf_11"/>
</dbReference>